<organism evidence="3 4">
    <name type="scientific">Anopheles christyi</name>
    <dbReference type="NCBI Taxonomy" id="43041"/>
    <lineage>
        <taxon>Eukaryota</taxon>
        <taxon>Metazoa</taxon>
        <taxon>Ecdysozoa</taxon>
        <taxon>Arthropoda</taxon>
        <taxon>Hexapoda</taxon>
        <taxon>Insecta</taxon>
        <taxon>Pterygota</taxon>
        <taxon>Neoptera</taxon>
        <taxon>Endopterygota</taxon>
        <taxon>Diptera</taxon>
        <taxon>Nematocera</taxon>
        <taxon>Culicoidea</taxon>
        <taxon>Culicidae</taxon>
        <taxon>Anophelinae</taxon>
        <taxon>Anopheles</taxon>
    </lineage>
</organism>
<feature type="region of interest" description="Disordered" evidence="1">
    <location>
        <begin position="267"/>
        <end position="286"/>
    </location>
</feature>
<feature type="chain" id="PRO_5008125033" evidence="2">
    <location>
        <begin position="27"/>
        <end position="286"/>
    </location>
</feature>
<keyword evidence="2" id="KW-0732">Signal</keyword>
<dbReference type="AlphaFoldDB" id="A0A182K4Q0"/>
<feature type="signal peptide" evidence="2">
    <location>
        <begin position="1"/>
        <end position="26"/>
    </location>
</feature>
<feature type="compositionally biased region" description="Polar residues" evidence="1">
    <location>
        <begin position="229"/>
        <end position="248"/>
    </location>
</feature>
<feature type="region of interest" description="Disordered" evidence="1">
    <location>
        <begin position="223"/>
        <end position="248"/>
    </location>
</feature>
<evidence type="ECO:0000256" key="2">
    <source>
        <dbReference type="SAM" id="SignalP"/>
    </source>
</evidence>
<protein>
    <submittedName>
        <fullName evidence="3">Uncharacterized protein</fullName>
    </submittedName>
</protein>
<dbReference type="EnsemblMetazoa" id="ACHR005735-RA">
    <property type="protein sequence ID" value="ACHR005735-PA"/>
    <property type="gene ID" value="ACHR005735"/>
</dbReference>
<evidence type="ECO:0000313" key="4">
    <source>
        <dbReference type="Proteomes" id="UP000075881"/>
    </source>
</evidence>
<sequence>MAVTRSCSRLILCLAAFSIVGQLALAQEEEYEYYYEEVSASSTTSESTAPTETITEKVTPVTEIFTEDSTFNVIGSSNTETIVPVPITNEEQPPLVVPHMPDNSTTAVVESKLLSGNDDRRTNLSLLNTTRHSVVPAGGAKQAPRPGIVLNIYTGMYGMHSQGTNRPKGNLGGRNNFWTRNQSPLQGWYDLNGMANRRPMQSFVPRVQRRPVYRGRGPVYDYDDGYYPMTNQRPTKPRRNNQQSRGSTLEEQASMAVFNFLLQTLGQRGATGRSQPQQQSGTRRRV</sequence>
<proteinExistence type="predicted"/>
<accession>A0A182K4Q0</accession>
<dbReference type="VEuPathDB" id="VectorBase:ACHR005735"/>
<name>A0A182K4Q0_9DIPT</name>
<reference evidence="3" key="2">
    <citation type="submission" date="2020-05" db="UniProtKB">
        <authorList>
            <consortium name="EnsemblMetazoa"/>
        </authorList>
    </citation>
    <scope>IDENTIFICATION</scope>
    <source>
        <strain evidence="3">ACHKN1017</strain>
    </source>
</reference>
<evidence type="ECO:0000256" key="1">
    <source>
        <dbReference type="SAM" id="MobiDB-lite"/>
    </source>
</evidence>
<dbReference type="Proteomes" id="UP000075881">
    <property type="component" value="Unassembled WGS sequence"/>
</dbReference>
<evidence type="ECO:0000313" key="3">
    <source>
        <dbReference type="EnsemblMetazoa" id="ACHR005735-PA"/>
    </source>
</evidence>
<keyword evidence="4" id="KW-1185">Reference proteome</keyword>
<reference evidence="4" key="1">
    <citation type="submission" date="2013-03" db="EMBL/GenBank/DDBJ databases">
        <title>The Genome Sequence of Anopheles christyi ACHKN1017.</title>
        <authorList>
            <consortium name="The Broad Institute Genomics Platform"/>
            <person name="Neafsey D.E."/>
            <person name="Besansky N."/>
            <person name="Walker B."/>
            <person name="Young S.K."/>
            <person name="Zeng Q."/>
            <person name="Gargeya S."/>
            <person name="Fitzgerald M."/>
            <person name="Haas B."/>
            <person name="Abouelleil A."/>
            <person name="Allen A.W."/>
            <person name="Alvarado L."/>
            <person name="Arachchi H.M."/>
            <person name="Berlin A.M."/>
            <person name="Chapman S.B."/>
            <person name="Gainer-Dewar J."/>
            <person name="Goldberg J."/>
            <person name="Griggs A."/>
            <person name="Gujja S."/>
            <person name="Hansen M."/>
            <person name="Howarth C."/>
            <person name="Imamovic A."/>
            <person name="Ireland A."/>
            <person name="Larimer J."/>
            <person name="McCowan C."/>
            <person name="Murphy C."/>
            <person name="Pearson M."/>
            <person name="Poon T.W."/>
            <person name="Priest M."/>
            <person name="Roberts A."/>
            <person name="Saif S."/>
            <person name="Shea T."/>
            <person name="Sisk P."/>
            <person name="Sykes S."/>
            <person name="Wortman J."/>
            <person name="Nusbaum C."/>
            <person name="Birren B."/>
        </authorList>
    </citation>
    <scope>NUCLEOTIDE SEQUENCE [LARGE SCALE GENOMIC DNA]</scope>
    <source>
        <strain evidence="4">ACHKN1017</strain>
    </source>
</reference>